<name>A0A1L7RH51_STAXY</name>
<gene>
    <name evidence="2" type="primary">ORF_h22</name>
</gene>
<sequence length="134" mass="15432">MKLNHINIAVKDVIITKEFLENYFELVCIGSAGNKFAALNDDDGLLFNLIQDENAVYPETFHIGFPQKDENSVDKIYERLKIDGFKVWEPSLAHGSYTFYFKAPGDFTIEVYTQVEKKTKTVVHPYFNDFSHGK</sequence>
<dbReference type="OrthoDB" id="1270449at2"/>
<evidence type="ECO:0000313" key="2">
    <source>
        <dbReference type="EMBL" id="CEO43825.1"/>
    </source>
</evidence>
<organism evidence="2">
    <name type="scientific">Staphylococcus xylosus</name>
    <dbReference type="NCBI Taxonomy" id="1288"/>
    <lineage>
        <taxon>Bacteria</taxon>
        <taxon>Bacillati</taxon>
        <taxon>Bacillota</taxon>
        <taxon>Bacilli</taxon>
        <taxon>Bacillales</taxon>
        <taxon>Staphylococcaceae</taxon>
        <taxon>Staphylococcus</taxon>
    </lineage>
</organism>
<dbReference type="Gene3D" id="3.10.180.10">
    <property type="entry name" value="2,3-Dihydroxybiphenyl 1,2-Dioxygenase, domain 1"/>
    <property type="match status" value="1"/>
</dbReference>
<dbReference type="RefSeq" id="WP_107552562.1">
    <property type="nucleotide sequence ID" value="NZ_PZES01000169.1"/>
</dbReference>
<dbReference type="Pfam" id="PF00903">
    <property type="entry name" value="Glyoxalase"/>
    <property type="match status" value="1"/>
</dbReference>
<proteinExistence type="predicted"/>
<dbReference type="InterPro" id="IPR037523">
    <property type="entry name" value="VOC_core"/>
</dbReference>
<reference evidence="2" key="1">
    <citation type="submission" date="2015-01" db="EMBL/GenBank/DDBJ databases">
        <title>Novel erm(44)-related macrolide-lincosamide-streptogramin B resistance gene in Staphylococcus saprophyticus.</title>
        <authorList>
            <person name="Wendlandt S."/>
            <person name="Hess S."/>
            <person name="Li J."/>
            <person name="Kadlec K."/>
            <person name="Wang Y."/>
            <person name="Fessler A.T."/>
            <person name="Schwarz S."/>
            <person name="Gallert C."/>
        </authorList>
    </citation>
    <scope>NUCLEOTIDE SEQUENCE</scope>
    <source>
        <strain evidence="2">L-06</strain>
    </source>
</reference>
<dbReference type="AlphaFoldDB" id="A0A1L7RH51"/>
<dbReference type="InterPro" id="IPR004360">
    <property type="entry name" value="Glyas_Fos-R_dOase_dom"/>
</dbReference>
<dbReference type="PANTHER" id="PTHR36113">
    <property type="entry name" value="LYASE, PUTATIVE-RELATED-RELATED"/>
    <property type="match status" value="1"/>
</dbReference>
<protein>
    <recommendedName>
        <fullName evidence="1">VOC domain-containing protein</fullName>
    </recommendedName>
</protein>
<dbReference type="PANTHER" id="PTHR36113:SF3">
    <property type="entry name" value="SLL5075 PROTEIN"/>
    <property type="match status" value="1"/>
</dbReference>
<dbReference type="PROSITE" id="PS51819">
    <property type="entry name" value="VOC"/>
    <property type="match status" value="1"/>
</dbReference>
<dbReference type="CDD" id="cd06587">
    <property type="entry name" value="VOC"/>
    <property type="match status" value="1"/>
</dbReference>
<evidence type="ECO:0000259" key="1">
    <source>
        <dbReference type="PROSITE" id="PS51819"/>
    </source>
</evidence>
<dbReference type="InterPro" id="IPR029068">
    <property type="entry name" value="Glyas_Bleomycin-R_OHBP_Dase"/>
</dbReference>
<dbReference type="EMBL" id="LN795825">
    <property type="protein sequence ID" value="CEO43825.1"/>
    <property type="molecule type" value="Genomic_DNA"/>
</dbReference>
<dbReference type="SUPFAM" id="SSF54593">
    <property type="entry name" value="Glyoxalase/Bleomycin resistance protein/Dihydroxybiphenyl dioxygenase"/>
    <property type="match status" value="1"/>
</dbReference>
<accession>A0A1L7RH51</accession>
<dbReference type="InterPro" id="IPR051332">
    <property type="entry name" value="Fosfomycin_Res_Enzymes"/>
</dbReference>
<feature type="domain" description="VOC" evidence="1">
    <location>
        <begin position="2"/>
        <end position="114"/>
    </location>
</feature>